<comment type="function">
    <text evidence="7">Stabilizer subunit of the dolichol-phosphate mannose (DPM) synthase complex; tethers catalytic subunit to the ER.</text>
</comment>
<comment type="subcellular location">
    <subcellularLocation>
        <location evidence="1 7">Endoplasmic reticulum membrane</location>
        <topology evidence="1 7">Multi-pass membrane protein</topology>
    </subcellularLocation>
</comment>
<dbReference type="GO" id="GO:0033185">
    <property type="term" value="C:dolichol-phosphate-mannose synthase complex"/>
    <property type="evidence" value="ECO:0007669"/>
    <property type="project" value="TreeGrafter"/>
</dbReference>
<comment type="similarity">
    <text evidence="2 7">Belongs to the DPM3 family.</text>
</comment>
<dbReference type="GO" id="GO:0005789">
    <property type="term" value="C:endoplasmic reticulum membrane"/>
    <property type="evidence" value="ECO:0007669"/>
    <property type="project" value="UniProtKB-SubCell"/>
</dbReference>
<comment type="pathway">
    <text evidence="7">Protein modification; protein glycosylation.</text>
</comment>
<reference evidence="8" key="1">
    <citation type="journal article" date="2024" name="Gigascience">
        <title>Chromosome-level genome of the poultry shaft louse Menopon gallinae provides insight into the host-switching and adaptive evolution of parasitic lice.</title>
        <authorList>
            <person name="Xu Y."/>
            <person name="Ma L."/>
            <person name="Liu S."/>
            <person name="Liang Y."/>
            <person name="Liu Q."/>
            <person name="He Z."/>
            <person name="Tian L."/>
            <person name="Duan Y."/>
            <person name="Cai W."/>
            <person name="Li H."/>
            <person name="Song F."/>
        </authorList>
    </citation>
    <scope>NUCLEOTIDE SEQUENCE</scope>
    <source>
        <strain evidence="8">Cailab_2023a</strain>
    </source>
</reference>
<dbReference type="PANTHER" id="PTHR16433">
    <property type="entry name" value="DOLICHOL-PHOSPHATE MANNOSYLTRANSFERASE SUBUNIT 3"/>
    <property type="match status" value="1"/>
</dbReference>
<dbReference type="EMBL" id="JARGDH010000002">
    <property type="protein sequence ID" value="KAL0277826.1"/>
    <property type="molecule type" value="Genomic_DNA"/>
</dbReference>
<keyword evidence="5 7" id="KW-1133">Transmembrane helix</keyword>
<comment type="caution">
    <text evidence="8">The sequence shown here is derived from an EMBL/GenBank/DDBJ whole genome shotgun (WGS) entry which is preliminary data.</text>
</comment>
<keyword evidence="3 7" id="KW-0812">Transmembrane</keyword>
<evidence type="ECO:0000256" key="7">
    <source>
        <dbReference type="RuleBase" id="RU365085"/>
    </source>
</evidence>
<evidence type="ECO:0000256" key="2">
    <source>
        <dbReference type="ARBA" id="ARBA00010430"/>
    </source>
</evidence>
<dbReference type="InterPro" id="IPR013174">
    <property type="entry name" value="DPM3"/>
</dbReference>
<organism evidence="8">
    <name type="scientific">Menopon gallinae</name>
    <name type="common">poultry shaft louse</name>
    <dbReference type="NCBI Taxonomy" id="328185"/>
    <lineage>
        <taxon>Eukaryota</taxon>
        <taxon>Metazoa</taxon>
        <taxon>Ecdysozoa</taxon>
        <taxon>Arthropoda</taxon>
        <taxon>Hexapoda</taxon>
        <taxon>Insecta</taxon>
        <taxon>Pterygota</taxon>
        <taxon>Neoptera</taxon>
        <taxon>Paraneoptera</taxon>
        <taxon>Psocodea</taxon>
        <taxon>Troctomorpha</taxon>
        <taxon>Phthiraptera</taxon>
        <taxon>Amblycera</taxon>
        <taxon>Menoponidae</taxon>
        <taxon>Menopon</taxon>
    </lineage>
</organism>
<evidence type="ECO:0000256" key="6">
    <source>
        <dbReference type="ARBA" id="ARBA00023136"/>
    </source>
</evidence>
<evidence type="ECO:0000256" key="1">
    <source>
        <dbReference type="ARBA" id="ARBA00004477"/>
    </source>
</evidence>
<sequence length="93" mass="10790">MTKLMQWLLFGVMFISVWFPLATNKLNNQVLEKYSDIIVLFPFFSLAFFGVYALTVIVWRVLTFNNCEVAAKELQCQIAEAKADLKQKGFIFK</sequence>
<dbReference type="PANTHER" id="PTHR16433:SF0">
    <property type="entry name" value="DOLICHOL-PHOSPHATE MANNOSYLTRANSFERASE SUBUNIT 3"/>
    <property type="match status" value="1"/>
</dbReference>
<accession>A0AAW2I7M0</accession>
<comment type="subunit">
    <text evidence="7">Component of the dolichol-phosphate mannose (DPM) synthase complex.</text>
</comment>
<gene>
    <name evidence="8" type="ORF">PYX00_004975</name>
</gene>
<evidence type="ECO:0000313" key="8">
    <source>
        <dbReference type="EMBL" id="KAL0277826.1"/>
    </source>
</evidence>
<evidence type="ECO:0000256" key="4">
    <source>
        <dbReference type="ARBA" id="ARBA00022824"/>
    </source>
</evidence>
<proteinExistence type="inferred from homology"/>
<feature type="transmembrane region" description="Helical" evidence="7">
    <location>
        <begin position="38"/>
        <end position="62"/>
    </location>
</feature>
<feature type="transmembrane region" description="Helical" evidence="7">
    <location>
        <begin position="6"/>
        <end position="26"/>
    </location>
</feature>
<name>A0AAW2I7M0_9NEOP</name>
<dbReference type="Pfam" id="PF08285">
    <property type="entry name" value="DPM3"/>
    <property type="match status" value="1"/>
</dbReference>
<evidence type="ECO:0000256" key="3">
    <source>
        <dbReference type="ARBA" id="ARBA00022692"/>
    </source>
</evidence>
<dbReference type="GO" id="GO:0006506">
    <property type="term" value="P:GPI anchor biosynthetic process"/>
    <property type="evidence" value="ECO:0007669"/>
    <property type="project" value="TreeGrafter"/>
</dbReference>
<evidence type="ECO:0000256" key="5">
    <source>
        <dbReference type="ARBA" id="ARBA00022989"/>
    </source>
</evidence>
<keyword evidence="6 7" id="KW-0472">Membrane</keyword>
<keyword evidence="4 7" id="KW-0256">Endoplasmic reticulum</keyword>
<dbReference type="AlphaFoldDB" id="A0AAW2I7M0"/>
<protein>
    <recommendedName>
        <fullName evidence="7">Dolichol-phosphate mannosyltransferase subunit 3</fullName>
    </recommendedName>
</protein>